<dbReference type="Proteomes" id="UP000324705">
    <property type="component" value="Chromosome 4A"/>
</dbReference>
<evidence type="ECO:0000313" key="1">
    <source>
        <dbReference type="EMBL" id="VAI00168.1"/>
    </source>
</evidence>
<dbReference type="OMA" id="FRGIDIC"/>
<dbReference type="Gramene" id="TRITD4Av1G262140.1">
    <property type="protein sequence ID" value="TRITD4Av1G262140.1"/>
    <property type="gene ID" value="TRITD4Av1G262140"/>
</dbReference>
<dbReference type="InterPro" id="IPR032675">
    <property type="entry name" value="LRR_dom_sf"/>
</dbReference>
<accession>A0A9R0SSN9</accession>
<reference evidence="1 2" key="1">
    <citation type="submission" date="2017-09" db="EMBL/GenBank/DDBJ databases">
        <authorList>
            <consortium name="International Durum Wheat Genome Sequencing Consortium (IDWGSC)"/>
            <person name="Milanesi L."/>
        </authorList>
    </citation>
    <scope>NUCLEOTIDE SEQUENCE [LARGE SCALE GENOMIC DNA]</scope>
    <source>
        <strain evidence="2">cv. Svevo</strain>
    </source>
</reference>
<evidence type="ECO:0000313" key="2">
    <source>
        <dbReference type="Proteomes" id="UP000324705"/>
    </source>
</evidence>
<dbReference type="EMBL" id="LT934117">
    <property type="protein sequence ID" value="VAI00168.1"/>
    <property type="molecule type" value="Genomic_DNA"/>
</dbReference>
<dbReference type="AlphaFoldDB" id="A0A9R0SSN9"/>
<gene>
    <name evidence="1" type="ORF">TRITD_4Av1G262140</name>
</gene>
<dbReference type="Gene3D" id="3.80.10.10">
    <property type="entry name" value="Ribonuclease Inhibitor"/>
    <property type="match status" value="2"/>
</dbReference>
<dbReference type="SUPFAM" id="SSF52058">
    <property type="entry name" value="L domain-like"/>
    <property type="match status" value="1"/>
</dbReference>
<dbReference type="PANTHER" id="PTHR33463:SF64">
    <property type="entry name" value="NB-ARC DOMAIN-CONTAINING PROTEIN"/>
    <property type="match status" value="1"/>
</dbReference>
<dbReference type="InterPro" id="IPR050905">
    <property type="entry name" value="Plant_NBS-LRR"/>
</dbReference>
<dbReference type="PANTHER" id="PTHR33463">
    <property type="entry name" value="NB-ARC DOMAIN-CONTAINING PROTEIN-RELATED"/>
    <property type="match status" value="1"/>
</dbReference>
<sequence length="573" mass="64591">MQRAIAVELNLGHLMPVFDKHDEDDDFRGIDICSRVEIPSVGSEINACLSNERFMMIFHYGGEEDIDMSDSGIPNPEFGPYALGKLLWSSYGRFQLLGRKEKLKANAACSRTISLIPKDVTIHSQLFYQSLHKEAIEVIGYTGMDDVNPTIVLDCFLYSLFLTMEQHGKSINVDYGWDAHACNYWICDGILQGDSAYKVGSALYGVIQIASYPPSIDESSSRYFYEQRNIYGNWVSISSNQLGAQDISTVPDNTSSYFLTFGGDGRLQLPNDMFQLASNLRVLKLCKCNFDFASPPFRCCNNLRFLWLDHCTNTGEEQGGGPCFPNLLVLDIRFTDFVLLTKMMELMTNLREVNTKGVSWRTVCHAWKKLQKLHKLRVTESLDLITVDTLSSIDMMNLELLDLSGNIHMKSLPAMSSAGKLKMLVLDGCSSIEHVELEGAPPLLESFSFDGYGPAENWTHPIQLPKKELRPKSRTALFQEANVRRISLNGCARMQTIFLRALPNLEELDLSGTAVKTLDLDAMDIPRLKKLFLLGCEQLRSILWEERHPSLEVLHVDTQGRSRTMICCGEQLL</sequence>
<name>A0A9R0SSN9_TRITD</name>
<proteinExistence type="predicted"/>
<organism evidence="1 2">
    <name type="scientific">Triticum turgidum subsp. durum</name>
    <name type="common">Durum wheat</name>
    <name type="synonym">Triticum durum</name>
    <dbReference type="NCBI Taxonomy" id="4567"/>
    <lineage>
        <taxon>Eukaryota</taxon>
        <taxon>Viridiplantae</taxon>
        <taxon>Streptophyta</taxon>
        <taxon>Embryophyta</taxon>
        <taxon>Tracheophyta</taxon>
        <taxon>Spermatophyta</taxon>
        <taxon>Magnoliopsida</taxon>
        <taxon>Liliopsida</taxon>
        <taxon>Poales</taxon>
        <taxon>Poaceae</taxon>
        <taxon>BOP clade</taxon>
        <taxon>Pooideae</taxon>
        <taxon>Triticodae</taxon>
        <taxon>Triticeae</taxon>
        <taxon>Triticinae</taxon>
        <taxon>Triticum</taxon>
    </lineage>
</organism>
<protein>
    <submittedName>
        <fullName evidence="1">Uncharacterized protein</fullName>
    </submittedName>
</protein>
<keyword evidence="2" id="KW-1185">Reference proteome</keyword>